<feature type="region of interest" description="Disordered" evidence="1">
    <location>
        <begin position="67"/>
        <end position="87"/>
    </location>
</feature>
<protein>
    <recommendedName>
        <fullName evidence="4">TnpV protein</fullName>
    </recommendedName>
</protein>
<dbReference type="Proteomes" id="UP001200313">
    <property type="component" value="Unassembled WGS sequence"/>
</dbReference>
<accession>A0ABS9MB30</accession>
<evidence type="ECO:0000313" key="2">
    <source>
        <dbReference type="EMBL" id="MCG4527564.1"/>
    </source>
</evidence>
<organism evidence="2 3">
    <name type="scientific">Intestinimonas massiliensis</name>
    <name type="common">ex Afouda et al. 2020</name>
    <dbReference type="NCBI Taxonomy" id="1673721"/>
    <lineage>
        <taxon>Bacteria</taxon>
        <taxon>Bacillati</taxon>
        <taxon>Bacillota</taxon>
        <taxon>Clostridia</taxon>
        <taxon>Eubacteriales</taxon>
        <taxon>Intestinimonas</taxon>
    </lineage>
</organism>
<name>A0ABS9MB30_9FIRM</name>
<comment type="caution">
    <text evidence="2">The sequence shown here is derived from an EMBL/GenBank/DDBJ whole genome shotgun (WGS) entry which is preliminary data.</text>
</comment>
<gene>
    <name evidence="2" type="ORF">L0P79_10795</name>
</gene>
<reference evidence="2 3" key="1">
    <citation type="submission" date="2022-01" db="EMBL/GenBank/DDBJ databases">
        <title>Collection of gut derived symbiotic bacterial strains cultured from healthy donors.</title>
        <authorList>
            <person name="Lin H."/>
            <person name="Kohout C."/>
            <person name="Waligurski E."/>
            <person name="Pamer E.G."/>
        </authorList>
    </citation>
    <scope>NUCLEOTIDE SEQUENCE [LARGE SCALE GENOMIC DNA]</scope>
    <source>
        <strain evidence="2 3">DFI.3.7</strain>
    </source>
</reference>
<dbReference type="RefSeq" id="WP_177695246.1">
    <property type="nucleotide sequence ID" value="NZ_JAKNJB010000017.1"/>
</dbReference>
<dbReference type="EMBL" id="JAKNJB010000017">
    <property type="protein sequence ID" value="MCG4527564.1"/>
    <property type="molecule type" value="Genomic_DNA"/>
</dbReference>
<proteinExistence type="predicted"/>
<evidence type="ECO:0000256" key="1">
    <source>
        <dbReference type="SAM" id="MobiDB-lite"/>
    </source>
</evidence>
<keyword evidence="3" id="KW-1185">Reference proteome</keyword>
<evidence type="ECO:0008006" key="4">
    <source>
        <dbReference type="Google" id="ProtNLM"/>
    </source>
</evidence>
<evidence type="ECO:0000313" key="3">
    <source>
        <dbReference type="Proteomes" id="UP001200313"/>
    </source>
</evidence>
<sequence length="128" mass="15101">MMSKQYENELNETIRSSPTLARSEIWSSHKETLFDTIEECLLRAGLLDALGRNMELQVLRGDFSSMQLPPYQEPARRPLLPGARRREEERRTRYKWAQERLLAAQQMCQQRLEDGWSMAEILMMERAV</sequence>